<dbReference type="EMBL" id="JAHLQT010026055">
    <property type="protein sequence ID" value="KAG7163936.1"/>
    <property type="molecule type" value="Genomic_DNA"/>
</dbReference>
<evidence type="ECO:0000256" key="1">
    <source>
        <dbReference type="PROSITE-ProRule" id="PRU00047"/>
    </source>
</evidence>
<evidence type="ECO:0000256" key="2">
    <source>
        <dbReference type="SAM" id="MobiDB-lite"/>
    </source>
</evidence>
<dbReference type="Proteomes" id="UP000747542">
    <property type="component" value="Unassembled WGS sequence"/>
</dbReference>
<evidence type="ECO:0000313" key="5">
    <source>
        <dbReference type="Proteomes" id="UP000747542"/>
    </source>
</evidence>
<dbReference type="GO" id="GO:0008270">
    <property type="term" value="F:zinc ion binding"/>
    <property type="evidence" value="ECO:0007669"/>
    <property type="project" value="UniProtKB-KW"/>
</dbReference>
<feature type="compositionally biased region" description="Basic and acidic residues" evidence="2">
    <location>
        <begin position="1"/>
        <end position="10"/>
    </location>
</feature>
<keyword evidence="1" id="KW-0863">Zinc-finger</keyword>
<keyword evidence="5" id="KW-1185">Reference proteome</keyword>
<evidence type="ECO:0000259" key="3">
    <source>
        <dbReference type="PROSITE" id="PS50158"/>
    </source>
</evidence>
<feature type="region of interest" description="Disordered" evidence="2">
    <location>
        <begin position="1"/>
        <end position="61"/>
    </location>
</feature>
<gene>
    <name evidence="4" type="primary">gag-L8</name>
    <name evidence="4" type="ORF">Hamer_G014381</name>
</gene>
<dbReference type="InterPro" id="IPR001878">
    <property type="entry name" value="Znf_CCHC"/>
</dbReference>
<accession>A0A8J5JTF4</accession>
<sequence>MPQEASEGRRLLRHGQYVPSNPPRGRTTHRRDSNCDEVQDSQGNRVRPCIRGSSSTGTGIQEHQVQCEAQSSWRPDTLPQDHNTAKILSEGTNLNGKTIKIIPLDPEEKTTRMDLLRYPLELPAEVVTKHSKVTKAERCVTSRAKAQTRQVLVDIKGTVPEEVDLGNWGTYKLRPFVPEPLRCYKCQKFGHHQSRCHKNVRCGICSQSHKTEMCIQKHKDGTITTAKCPNCGKKHHAWSTSCPERRERMKVAMAKVQPQNTTEAPQSTFVWSQQRQNTVNPTPTPPQLSEDSFPALPSPGYGTKLKTPGQNQSMQKTMTNQWTPQPQLQSCVAVKGHCNPFRRPPN</sequence>
<feature type="compositionally biased region" description="Polar residues" evidence="2">
    <location>
        <begin position="308"/>
        <end position="324"/>
    </location>
</feature>
<organism evidence="4 5">
    <name type="scientific">Homarus americanus</name>
    <name type="common">American lobster</name>
    <dbReference type="NCBI Taxonomy" id="6706"/>
    <lineage>
        <taxon>Eukaryota</taxon>
        <taxon>Metazoa</taxon>
        <taxon>Ecdysozoa</taxon>
        <taxon>Arthropoda</taxon>
        <taxon>Crustacea</taxon>
        <taxon>Multicrustacea</taxon>
        <taxon>Malacostraca</taxon>
        <taxon>Eumalacostraca</taxon>
        <taxon>Eucarida</taxon>
        <taxon>Decapoda</taxon>
        <taxon>Pleocyemata</taxon>
        <taxon>Astacidea</taxon>
        <taxon>Nephropoidea</taxon>
        <taxon>Nephropidae</taxon>
        <taxon>Homarus</taxon>
    </lineage>
</organism>
<name>A0A8J5JTF4_HOMAM</name>
<protein>
    <submittedName>
        <fullName evidence="4">Nucleic-acid-binding protein from mobile element jockey-like 8</fullName>
    </submittedName>
</protein>
<feature type="region of interest" description="Disordered" evidence="2">
    <location>
        <begin position="273"/>
        <end position="324"/>
    </location>
</feature>
<feature type="domain" description="CCHC-type" evidence="3">
    <location>
        <begin position="182"/>
        <end position="196"/>
    </location>
</feature>
<keyword evidence="1" id="KW-0862">Zinc</keyword>
<comment type="caution">
    <text evidence="4">The sequence shown here is derived from an EMBL/GenBank/DDBJ whole genome shotgun (WGS) entry which is preliminary data.</text>
</comment>
<reference evidence="4" key="1">
    <citation type="journal article" date="2021" name="Sci. Adv.">
        <title>The American lobster genome reveals insights on longevity, neural, and immune adaptations.</title>
        <authorList>
            <person name="Polinski J.M."/>
            <person name="Zimin A.V."/>
            <person name="Clark K.F."/>
            <person name="Kohn A.B."/>
            <person name="Sadowski N."/>
            <person name="Timp W."/>
            <person name="Ptitsyn A."/>
            <person name="Khanna P."/>
            <person name="Romanova D.Y."/>
            <person name="Williams P."/>
            <person name="Greenwood S.J."/>
            <person name="Moroz L.L."/>
            <person name="Walt D.R."/>
            <person name="Bodnar A.G."/>
        </authorList>
    </citation>
    <scope>NUCLEOTIDE SEQUENCE</scope>
    <source>
        <strain evidence="4">GMGI-L3</strain>
    </source>
</reference>
<dbReference type="AlphaFoldDB" id="A0A8J5JTF4"/>
<evidence type="ECO:0000313" key="4">
    <source>
        <dbReference type="EMBL" id="KAG7163936.1"/>
    </source>
</evidence>
<keyword evidence="1" id="KW-0479">Metal-binding</keyword>
<dbReference type="GO" id="GO:0003676">
    <property type="term" value="F:nucleic acid binding"/>
    <property type="evidence" value="ECO:0007669"/>
    <property type="project" value="InterPro"/>
</dbReference>
<proteinExistence type="predicted"/>
<feature type="compositionally biased region" description="Polar residues" evidence="2">
    <location>
        <begin position="52"/>
        <end position="61"/>
    </location>
</feature>
<dbReference type="PROSITE" id="PS50158">
    <property type="entry name" value="ZF_CCHC"/>
    <property type="match status" value="1"/>
</dbReference>